<evidence type="ECO:0000313" key="2">
    <source>
        <dbReference type="Proteomes" id="UP000183971"/>
    </source>
</evidence>
<accession>A0A1L7WB31</accession>
<proteinExistence type="predicted"/>
<dbReference type="AlphaFoldDB" id="A0A1L7WB31"/>
<organism evidence="1 2">
    <name type="scientific">Fusarium proliferatum (strain ET1)</name>
    <name type="common">Orchid endophyte fungus</name>
    <dbReference type="NCBI Taxonomy" id="1227346"/>
    <lineage>
        <taxon>Eukaryota</taxon>
        <taxon>Fungi</taxon>
        <taxon>Dikarya</taxon>
        <taxon>Ascomycota</taxon>
        <taxon>Pezizomycotina</taxon>
        <taxon>Sordariomycetes</taxon>
        <taxon>Hypocreomycetidae</taxon>
        <taxon>Hypocreales</taxon>
        <taxon>Nectriaceae</taxon>
        <taxon>Fusarium</taxon>
        <taxon>Fusarium fujikuroi species complex</taxon>
    </lineage>
</organism>
<dbReference type="VEuPathDB" id="FungiDB:FPRO_16027"/>
<keyword evidence="2" id="KW-1185">Reference proteome</keyword>
<comment type="caution">
    <text evidence="1">The sequence shown here is derived from an EMBL/GenBank/DDBJ whole genome shotgun (WGS) entry which is preliminary data.</text>
</comment>
<dbReference type="GeneID" id="42060882"/>
<dbReference type="Proteomes" id="UP000183971">
    <property type="component" value="Unassembled WGS sequence"/>
</dbReference>
<dbReference type="EMBL" id="FJOF01000019">
    <property type="protein sequence ID" value="CZR49819.1"/>
    <property type="molecule type" value="Genomic_DNA"/>
</dbReference>
<dbReference type="RefSeq" id="XP_031090316.1">
    <property type="nucleotide sequence ID" value="XM_031225127.1"/>
</dbReference>
<sequence length="131" mass="14141">MIDQVLLKSTIVRPCTSRGCRIRSTLAWRTFTTAQACPAGASLLPNALLVVRKAVPCIDSPTGKSAGRVDDYSLRRERSIAIKKLTSSEWHISRCWCSISGKDVLARCSASSRCCSSGRDHCLSGAFGVPP</sequence>
<evidence type="ECO:0000313" key="1">
    <source>
        <dbReference type="EMBL" id="CZR49819.1"/>
    </source>
</evidence>
<reference evidence="2" key="1">
    <citation type="journal article" date="2016" name="Genome Biol. Evol.">
        <title>Comparative 'omics' of the Fusarium fujikuroi species complex highlights differences in genetic potential and metabolite synthesis.</title>
        <authorList>
            <person name="Niehaus E.-M."/>
            <person name="Muensterkoetter M."/>
            <person name="Proctor R.H."/>
            <person name="Brown D.W."/>
            <person name="Sharon A."/>
            <person name="Idan Y."/>
            <person name="Oren-Young L."/>
            <person name="Sieber C.M."/>
            <person name="Novak O."/>
            <person name="Pencik A."/>
            <person name="Tarkowska D."/>
            <person name="Hromadova K."/>
            <person name="Freeman S."/>
            <person name="Maymon M."/>
            <person name="Elazar M."/>
            <person name="Youssef S.A."/>
            <person name="El-Shabrawy E.S.M."/>
            <person name="Shalaby A.B.A."/>
            <person name="Houterman P."/>
            <person name="Brock N.L."/>
            <person name="Burkhardt I."/>
            <person name="Tsavkelova E.A."/>
            <person name="Dickschat J.S."/>
            <person name="Galuszka P."/>
            <person name="Gueldener U."/>
            <person name="Tudzynski B."/>
        </authorList>
    </citation>
    <scope>NUCLEOTIDE SEQUENCE [LARGE SCALE GENOMIC DNA]</scope>
    <source>
        <strain evidence="2">ET1</strain>
    </source>
</reference>
<gene>
    <name evidence="1" type="ORF">FPRO_16027</name>
</gene>
<name>A0A1L7WB31_FUSPR</name>
<protein>
    <submittedName>
        <fullName evidence="1">Uncharacterized protein</fullName>
    </submittedName>
</protein>